<feature type="region of interest" description="Disordered" evidence="2">
    <location>
        <begin position="497"/>
        <end position="525"/>
    </location>
</feature>
<sequence>MAPIASSDTEVKTYSKNYLKNYEALKKQYDDLLVKLSDTGFKAATYKRGLDNVEAQLVTYRKNEVLFSEEVVVLKRELKDLSVVRKSDDKIKKGFGYCAVPPPHPLIYNIPNKLNLSYYGLEEFQQHKFEVYGLRANESVCENSSNETKKNSDAPLIKEWVSDNEDEVESPVVVEKKTVVPTIPKVDVVRPKQQEKPVRKTVRARNNQKSQQLGSDFVMIKKACYVCGSFEHLQYTCDHSNPRRNMIPQAVLMRSGIKAVNTAKPKDAHNAVKRNRFNTVKASACWVWMPKNRVIDHGRNNAQIDEDHFGSDGCTDSGEAGVQPKTKDNDERQRISRAEGLKTAGYKVTTAGSRLLLLVKKLMLLVQEVIEFGNSYKTPPEETGKGVEGSTKKKGRIVAITAEDMQKQKNDVKARITLLLALPNEHQLQAIVSHLEFMDVPIEQDDLNQKFLTSLAPEWLVYTIVWRNRDDLDIMSLDDVYNHLKVYEPEVQKRAGSNSQNMGFISSSNTSSRKSEVSTTQGVSTASVQVPTASTDVAAASFSYDTVCAFIATQPNGSQIKNEDITQIDDDDIEEMDIKWNLALLSIRADRFWKKTGKKITIQGSDVAGFDKSKVECFNCHKMGYFARDCRSPRSQDRGKKESYKKDPTVEEPTPKAMIAIDGIG</sequence>
<feature type="compositionally biased region" description="Basic and acidic residues" evidence="2">
    <location>
        <begin position="631"/>
        <end position="649"/>
    </location>
</feature>
<comment type="caution">
    <text evidence="4">The sequence shown here is derived from an EMBL/GenBank/DDBJ whole genome shotgun (WGS) entry which is preliminary data.</text>
</comment>
<dbReference type="PROSITE" id="PS50158">
    <property type="entry name" value="ZF_CCHC"/>
    <property type="match status" value="1"/>
</dbReference>
<evidence type="ECO:0000256" key="2">
    <source>
        <dbReference type="SAM" id="MobiDB-lite"/>
    </source>
</evidence>
<proteinExistence type="predicted"/>
<keyword evidence="1" id="KW-0863">Zinc-finger</keyword>
<dbReference type="SMART" id="SM00343">
    <property type="entry name" value="ZnF_C2HC"/>
    <property type="match status" value="2"/>
</dbReference>
<evidence type="ECO:0000313" key="5">
    <source>
        <dbReference type="Proteomes" id="UP001151760"/>
    </source>
</evidence>
<feature type="region of interest" description="Disordered" evidence="2">
    <location>
        <begin position="631"/>
        <end position="655"/>
    </location>
</feature>
<gene>
    <name evidence="4" type="ORF">Tco_1080248</name>
</gene>
<dbReference type="Proteomes" id="UP001151760">
    <property type="component" value="Unassembled WGS sequence"/>
</dbReference>
<evidence type="ECO:0000313" key="4">
    <source>
        <dbReference type="EMBL" id="GJT91403.1"/>
    </source>
</evidence>
<dbReference type="EMBL" id="BQNB010020016">
    <property type="protein sequence ID" value="GJT91403.1"/>
    <property type="molecule type" value="Genomic_DNA"/>
</dbReference>
<reference evidence="4" key="1">
    <citation type="journal article" date="2022" name="Int. J. Mol. Sci.">
        <title>Draft Genome of Tanacetum Coccineum: Genomic Comparison of Closely Related Tanacetum-Family Plants.</title>
        <authorList>
            <person name="Yamashiro T."/>
            <person name="Shiraishi A."/>
            <person name="Nakayama K."/>
            <person name="Satake H."/>
        </authorList>
    </citation>
    <scope>NUCLEOTIDE SEQUENCE</scope>
</reference>
<feature type="region of interest" description="Disordered" evidence="2">
    <location>
        <begin position="306"/>
        <end position="332"/>
    </location>
</feature>
<protein>
    <submittedName>
        <fullName evidence="4">Ribonuclease H-like domain-containing protein</fullName>
    </submittedName>
</protein>
<dbReference type="Gene3D" id="4.10.60.10">
    <property type="entry name" value="Zinc finger, CCHC-type"/>
    <property type="match status" value="1"/>
</dbReference>
<keyword evidence="1" id="KW-0479">Metal-binding</keyword>
<reference evidence="4" key="2">
    <citation type="submission" date="2022-01" db="EMBL/GenBank/DDBJ databases">
        <authorList>
            <person name="Yamashiro T."/>
            <person name="Shiraishi A."/>
            <person name="Satake H."/>
            <person name="Nakayama K."/>
        </authorList>
    </citation>
    <scope>NUCLEOTIDE SEQUENCE</scope>
</reference>
<name>A0ABQ5HW40_9ASTR</name>
<keyword evidence="5" id="KW-1185">Reference proteome</keyword>
<organism evidence="4 5">
    <name type="scientific">Tanacetum coccineum</name>
    <dbReference type="NCBI Taxonomy" id="301880"/>
    <lineage>
        <taxon>Eukaryota</taxon>
        <taxon>Viridiplantae</taxon>
        <taxon>Streptophyta</taxon>
        <taxon>Embryophyta</taxon>
        <taxon>Tracheophyta</taxon>
        <taxon>Spermatophyta</taxon>
        <taxon>Magnoliopsida</taxon>
        <taxon>eudicotyledons</taxon>
        <taxon>Gunneridae</taxon>
        <taxon>Pentapetalae</taxon>
        <taxon>asterids</taxon>
        <taxon>campanulids</taxon>
        <taxon>Asterales</taxon>
        <taxon>Asteraceae</taxon>
        <taxon>Asteroideae</taxon>
        <taxon>Anthemideae</taxon>
        <taxon>Anthemidinae</taxon>
        <taxon>Tanacetum</taxon>
    </lineage>
</organism>
<feature type="domain" description="CCHC-type" evidence="3">
    <location>
        <begin position="617"/>
        <end position="632"/>
    </location>
</feature>
<keyword evidence="1" id="KW-0862">Zinc</keyword>
<evidence type="ECO:0000256" key="1">
    <source>
        <dbReference type="PROSITE-ProRule" id="PRU00047"/>
    </source>
</evidence>
<dbReference type="SUPFAM" id="SSF57756">
    <property type="entry name" value="Retrovirus zinc finger-like domains"/>
    <property type="match status" value="1"/>
</dbReference>
<evidence type="ECO:0000259" key="3">
    <source>
        <dbReference type="PROSITE" id="PS50158"/>
    </source>
</evidence>
<accession>A0ABQ5HW40</accession>
<dbReference type="InterPro" id="IPR036875">
    <property type="entry name" value="Znf_CCHC_sf"/>
</dbReference>
<dbReference type="InterPro" id="IPR001878">
    <property type="entry name" value="Znf_CCHC"/>
</dbReference>